<dbReference type="PANTHER" id="PTHR43877">
    <property type="entry name" value="AMINOALKYLPHOSPHONATE N-ACETYLTRANSFERASE-RELATED-RELATED"/>
    <property type="match status" value="1"/>
</dbReference>
<gene>
    <name evidence="4" type="ORF">E6C64_10685</name>
</gene>
<reference evidence="4 5" key="1">
    <citation type="submission" date="2019-04" db="EMBL/GenBank/DDBJ databases">
        <authorList>
            <person name="Jiang L."/>
        </authorList>
    </citation>
    <scope>NUCLEOTIDE SEQUENCE [LARGE SCALE GENOMIC DNA]</scope>
    <source>
        <strain evidence="4 5">YIM 131853</strain>
    </source>
</reference>
<feature type="domain" description="N-acetyltransferase" evidence="3">
    <location>
        <begin position="1"/>
        <end position="147"/>
    </location>
</feature>
<dbReference type="EMBL" id="SSSM01000004">
    <property type="protein sequence ID" value="THG31140.1"/>
    <property type="molecule type" value="Genomic_DNA"/>
</dbReference>
<name>A0A4S4FL63_9MICO</name>
<accession>A0A4S4FL63</accession>
<keyword evidence="5" id="KW-1185">Reference proteome</keyword>
<keyword evidence="2" id="KW-0012">Acyltransferase</keyword>
<dbReference type="GO" id="GO:0016747">
    <property type="term" value="F:acyltransferase activity, transferring groups other than amino-acyl groups"/>
    <property type="evidence" value="ECO:0007669"/>
    <property type="project" value="InterPro"/>
</dbReference>
<dbReference type="InterPro" id="IPR016181">
    <property type="entry name" value="Acyl_CoA_acyltransferase"/>
</dbReference>
<dbReference type="CDD" id="cd04301">
    <property type="entry name" value="NAT_SF"/>
    <property type="match status" value="1"/>
</dbReference>
<evidence type="ECO:0000256" key="1">
    <source>
        <dbReference type="ARBA" id="ARBA00022679"/>
    </source>
</evidence>
<protein>
    <submittedName>
        <fullName evidence="4">GNAT family N-acetyltransferase</fullName>
    </submittedName>
</protein>
<dbReference type="OrthoDB" id="572496at2"/>
<dbReference type="PROSITE" id="PS51186">
    <property type="entry name" value="GNAT"/>
    <property type="match status" value="1"/>
</dbReference>
<proteinExistence type="predicted"/>
<comment type="caution">
    <text evidence="4">The sequence shown here is derived from an EMBL/GenBank/DDBJ whole genome shotgun (WGS) entry which is preliminary data.</text>
</comment>
<dbReference type="Pfam" id="PF00583">
    <property type="entry name" value="Acetyltransf_1"/>
    <property type="match status" value="1"/>
</dbReference>
<evidence type="ECO:0000256" key="2">
    <source>
        <dbReference type="ARBA" id="ARBA00023315"/>
    </source>
</evidence>
<evidence type="ECO:0000313" key="5">
    <source>
        <dbReference type="Proteomes" id="UP000309133"/>
    </source>
</evidence>
<dbReference type="Gene3D" id="3.40.630.30">
    <property type="match status" value="1"/>
</dbReference>
<keyword evidence="1 4" id="KW-0808">Transferase</keyword>
<evidence type="ECO:0000313" key="4">
    <source>
        <dbReference type="EMBL" id="THG31140.1"/>
    </source>
</evidence>
<organism evidence="4 5">
    <name type="scientific">Naasia lichenicola</name>
    <dbReference type="NCBI Taxonomy" id="2565933"/>
    <lineage>
        <taxon>Bacteria</taxon>
        <taxon>Bacillati</taxon>
        <taxon>Actinomycetota</taxon>
        <taxon>Actinomycetes</taxon>
        <taxon>Micrococcales</taxon>
        <taxon>Microbacteriaceae</taxon>
        <taxon>Naasia</taxon>
    </lineage>
</organism>
<dbReference type="InterPro" id="IPR000182">
    <property type="entry name" value="GNAT_dom"/>
</dbReference>
<dbReference type="SUPFAM" id="SSF55729">
    <property type="entry name" value="Acyl-CoA N-acyltransferases (Nat)"/>
    <property type="match status" value="1"/>
</dbReference>
<dbReference type="PANTHER" id="PTHR43877:SF2">
    <property type="entry name" value="AMINOALKYLPHOSPHONATE N-ACETYLTRANSFERASE-RELATED"/>
    <property type="match status" value="1"/>
</dbReference>
<dbReference type="InterPro" id="IPR050832">
    <property type="entry name" value="Bact_Acetyltransf"/>
</dbReference>
<dbReference type="Proteomes" id="UP000309133">
    <property type="component" value="Unassembled WGS sequence"/>
</dbReference>
<dbReference type="AlphaFoldDB" id="A0A4S4FL63"/>
<sequence length="147" mass="16452">MLRAATAGDADAMRALAHAAYEMYVERIGRAPAPMGADYDEVAASGTATLAWNGPTLAGMLVAELAEDALLIENLAVEPRYQGTGLGSRLLEQAEHLAHEQGRSRVRLYTNEAMTENLTFYPRRGYVEYDRREEHGFRRVYFEKRLT</sequence>
<evidence type="ECO:0000259" key="3">
    <source>
        <dbReference type="PROSITE" id="PS51186"/>
    </source>
</evidence>